<comment type="caution">
    <text evidence="1">The sequence shown here is derived from an EMBL/GenBank/DDBJ whole genome shotgun (WGS) entry which is preliminary data.</text>
</comment>
<sequence length="133" mass="14307">MRDVSMLGQVQYHSTGLAPRLLLLPMEVALTVRPVPQNAGGVRYLVDQLANPYGFLLTLGGTFQPGILVESEATTLATDAASLALFASWAKVVRKQGRTSNAYVGPEAAQLLAVGWRLVTDARSPLEYDLPKP</sequence>
<evidence type="ECO:0000313" key="1">
    <source>
        <dbReference type="EMBL" id="NKI92056.1"/>
    </source>
</evidence>
<evidence type="ECO:0000313" key="2">
    <source>
        <dbReference type="Proteomes" id="UP000717634"/>
    </source>
</evidence>
<dbReference type="RefSeq" id="WP_168675592.1">
    <property type="nucleotide sequence ID" value="NZ_JAAVTK010000031.1"/>
</dbReference>
<name>A0ABX1HPA9_9BACT</name>
<proteinExistence type="predicted"/>
<protein>
    <submittedName>
        <fullName evidence="1">Uncharacterized protein</fullName>
    </submittedName>
</protein>
<dbReference type="Proteomes" id="UP000717634">
    <property type="component" value="Unassembled WGS sequence"/>
</dbReference>
<reference evidence="1 2" key="1">
    <citation type="submission" date="2020-03" db="EMBL/GenBank/DDBJ databases">
        <title>Genomic Encyclopedia of Type Strains, Phase IV (KMG-V): Genome sequencing to study the core and pangenomes of soil and plant-associated prokaryotes.</title>
        <authorList>
            <person name="Whitman W."/>
        </authorList>
    </citation>
    <scope>NUCLEOTIDE SEQUENCE [LARGE SCALE GENOMIC DNA]</scope>
    <source>
        <strain evidence="1 2">1B</strain>
    </source>
</reference>
<gene>
    <name evidence="1" type="ORF">HBN54_004680</name>
</gene>
<dbReference type="EMBL" id="JAAVTK010000031">
    <property type="protein sequence ID" value="NKI92056.1"/>
    <property type="molecule type" value="Genomic_DNA"/>
</dbReference>
<keyword evidence="2" id="KW-1185">Reference proteome</keyword>
<accession>A0ABX1HPA9</accession>
<organism evidence="1 2">
    <name type="scientific">Hymenobacter artigasi</name>
    <dbReference type="NCBI Taxonomy" id="2719616"/>
    <lineage>
        <taxon>Bacteria</taxon>
        <taxon>Pseudomonadati</taxon>
        <taxon>Bacteroidota</taxon>
        <taxon>Cytophagia</taxon>
        <taxon>Cytophagales</taxon>
        <taxon>Hymenobacteraceae</taxon>
        <taxon>Hymenobacter</taxon>
    </lineage>
</organism>